<dbReference type="Pfam" id="PF07690">
    <property type="entry name" value="MFS_1"/>
    <property type="match status" value="1"/>
</dbReference>
<evidence type="ECO:0000256" key="1">
    <source>
        <dbReference type="ARBA" id="ARBA00022692"/>
    </source>
</evidence>
<evidence type="ECO:0008006" key="7">
    <source>
        <dbReference type="Google" id="ProtNLM"/>
    </source>
</evidence>
<dbReference type="PANTHER" id="PTHR43596">
    <property type="entry name" value="ADP,ATP CARRIER PROTEIN"/>
    <property type="match status" value="1"/>
</dbReference>
<evidence type="ECO:0000256" key="3">
    <source>
        <dbReference type="ARBA" id="ARBA00023136"/>
    </source>
</evidence>
<keyword evidence="6" id="KW-1185">Reference proteome</keyword>
<gene>
    <name evidence="5" type="ORF">BA177_10975</name>
</gene>
<accession>A0A193LGL8</accession>
<evidence type="ECO:0000256" key="2">
    <source>
        <dbReference type="ARBA" id="ARBA00022989"/>
    </source>
</evidence>
<protein>
    <recommendedName>
        <fullName evidence="7">MFS transporter</fullName>
    </recommendedName>
</protein>
<feature type="transmembrane region" description="Helical" evidence="4">
    <location>
        <begin position="284"/>
        <end position="303"/>
    </location>
</feature>
<feature type="transmembrane region" description="Helical" evidence="4">
    <location>
        <begin position="396"/>
        <end position="421"/>
    </location>
</feature>
<feature type="transmembrane region" description="Helical" evidence="4">
    <location>
        <begin position="158"/>
        <end position="182"/>
    </location>
</feature>
<dbReference type="OrthoDB" id="199378at2"/>
<dbReference type="STRING" id="1548547.BA177_10975"/>
<dbReference type="KEGG" id="woc:BA177_10975"/>
<feature type="transmembrane region" description="Helical" evidence="4">
    <location>
        <begin position="63"/>
        <end position="82"/>
    </location>
</feature>
<dbReference type="Gene3D" id="1.20.1250.20">
    <property type="entry name" value="MFS general substrate transporter like domains"/>
    <property type="match status" value="1"/>
</dbReference>
<dbReference type="AlphaFoldDB" id="A0A193LGL8"/>
<proteinExistence type="predicted"/>
<dbReference type="InterPro" id="IPR036259">
    <property type="entry name" value="MFS_trans_sf"/>
</dbReference>
<dbReference type="PANTHER" id="PTHR43596:SF1">
    <property type="entry name" value="ADP,ATP CARRIER PROTEIN"/>
    <property type="match status" value="1"/>
</dbReference>
<evidence type="ECO:0000313" key="5">
    <source>
        <dbReference type="EMBL" id="ANO51657.1"/>
    </source>
</evidence>
<reference evidence="5 6" key="1">
    <citation type="submission" date="2016-06" db="EMBL/GenBank/DDBJ databases">
        <title>Complete genome sequence of a deep-branching marine Gamma Proteobacterium Woeseia oceani type strain XK5.</title>
        <authorList>
            <person name="Mu D."/>
            <person name="Du Z."/>
        </authorList>
    </citation>
    <scope>NUCLEOTIDE SEQUENCE [LARGE SCALE GENOMIC DNA]</scope>
    <source>
        <strain evidence="5 6">XK5</strain>
    </source>
</reference>
<dbReference type="InterPro" id="IPR011701">
    <property type="entry name" value="MFS"/>
</dbReference>
<evidence type="ECO:0000256" key="4">
    <source>
        <dbReference type="SAM" id="Phobius"/>
    </source>
</evidence>
<feature type="transmembrane region" description="Helical" evidence="4">
    <location>
        <begin position="94"/>
        <end position="112"/>
    </location>
</feature>
<feature type="transmembrane region" description="Helical" evidence="4">
    <location>
        <begin position="25"/>
        <end position="43"/>
    </location>
</feature>
<dbReference type="RefSeq" id="WP_068616212.1">
    <property type="nucleotide sequence ID" value="NZ_CP016268.1"/>
</dbReference>
<dbReference type="Proteomes" id="UP000092695">
    <property type="component" value="Chromosome"/>
</dbReference>
<feature type="transmembrane region" description="Helical" evidence="4">
    <location>
        <begin position="245"/>
        <end position="264"/>
    </location>
</feature>
<name>A0A193LGL8_9GAMM</name>
<feature type="transmembrane region" description="Helical" evidence="4">
    <location>
        <begin position="315"/>
        <end position="343"/>
    </location>
</feature>
<dbReference type="EMBL" id="CP016268">
    <property type="protein sequence ID" value="ANO51657.1"/>
    <property type="molecule type" value="Genomic_DNA"/>
</dbReference>
<keyword evidence="2 4" id="KW-1133">Transmembrane helix</keyword>
<organism evidence="5 6">
    <name type="scientific">Woeseia oceani</name>
    <dbReference type="NCBI Taxonomy" id="1548547"/>
    <lineage>
        <taxon>Bacteria</taxon>
        <taxon>Pseudomonadati</taxon>
        <taxon>Pseudomonadota</taxon>
        <taxon>Gammaproteobacteria</taxon>
        <taxon>Woeseiales</taxon>
        <taxon>Woeseiaceae</taxon>
        <taxon>Woeseia</taxon>
    </lineage>
</organism>
<keyword evidence="1 4" id="KW-0812">Transmembrane</keyword>
<evidence type="ECO:0000313" key="6">
    <source>
        <dbReference type="Proteomes" id="UP000092695"/>
    </source>
</evidence>
<feature type="transmembrane region" description="Helical" evidence="4">
    <location>
        <begin position="188"/>
        <end position="207"/>
    </location>
</feature>
<feature type="transmembrane region" description="Helical" evidence="4">
    <location>
        <begin position="127"/>
        <end position="146"/>
    </location>
</feature>
<keyword evidence="3 4" id="KW-0472">Membrane</keyword>
<dbReference type="GO" id="GO:0022857">
    <property type="term" value="F:transmembrane transporter activity"/>
    <property type="evidence" value="ECO:0007669"/>
    <property type="project" value="InterPro"/>
</dbReference>
<sequence length="440" mass="48683">MSDNSPRRSLLSATAHLLGIEDREFAAVAWSFAYFFCLLSAYYMLRSVREAMAIVGGTENIPWLFMGTFFAMLLAAPAFGWVASRFPRRQFLPWVYYFFIANILLFFAAFTYQQNNGLDQVWISRAFFVWLSVFNLFVVSVFWSFMADIYSKEQGRRLFGIISAGGSTGALLGPLVTSALVVPIGFRNLLPMSALLLAFAVFCIFRLRRWATTRDEKQDNQQIGSGIPIGGTALAGIKLLATSPYLLAIATAMIIANFLGVATYMYMAELVDATFADTDQHTRVFAILDAIQNALSFIGQLILVRYTVRKLGVGITLAILPVVSVLGFALLAINPVFIVIAAVQVLRRSITFGLTKPTTDMLYSVVSAEERYKAKNFIETAVYRGGDLIASWTIRFIGGIGLTGVALVCVPLAVIWTLLALRIGREYKQRDDALLQSKTG</sequence>
<dbReference type="SUPFAM" id="SSF103473">
    <property type="entry name" value="MFS general substrate transporter"/>
    <property type="match status" value="1"/>
</dbReference>